<evidence type="ECO:0000313" key="5">
    <source>
        <dbReference type="Proteomes" id="UP000249324"/>
    </source>
</evidence>
<protein>
    <recommendedName>
        <fullName evidence="2">RNA 2',3'-cyclic phosphodiesterase</fullName>
        <shortName evidence="2">RNA 2',3'-CPDase</shortName>
        <ecNumber evidence="2">3.1.4.58</ecNumber>
    </recommendedName>
</protein>
<dbReference type="EMBL" id="QGUI01000201">
    <property type="protein sequence ID" value="PZM98963.1"/>
    <property type="molecule type" value="Genomic_DNA"/>
</dbReference>
<evidence type="ECO:0000256" key="2">
    <source>
        <dbReference type="HAMAP-Rule" id="MF_01940"/>
    </source>
</evidence>
<dbReference type="GO" id="GO:0008664">
    <property type="term" value="F:RNA 2',3'-cyclic 3'-phosphodiesterase activity"/>
    <property type="evidence" value="ECO:0007669"/>
    <property type="project" value="UniProtKB-EC"/>
</dbReference>
<dbReference type="STRING" id="1111738.GCA_000427905_02549"/>
<reference evidence="3 5" key="3">
    <citation type="journal article" date="2021" name="BMC Genomics">
        <title>Genome-resolved metagenome and metatranscriptome analyses of thermophilic composting reveal key bacterial players and their metabolic interactions.</title>
        <authorList>
            <person name="Braga L.P.P."/>
            <person name="Pereira R.V."/>
            <person name="Martins L.F."/>
            <person name="Moura L.M.S."/>
            <person name="Sanchez F.B."/>
            <person name="Patane J.S.L."/>
            <person name="da Silva A.M."/>
            <person name="Setubal J.C."/>
        </authorList>
    </citation>
    <scope>NUCLEOTIDE SEQUENCE [LARGE SCALE GENOMIC DNA]</scope>
    <source>
        <strain evidence="3">ZC4RG45</strain>
    </source>
</reference>
<reference evidence="3" key="4">
    <citation type="submission" date="2023-08" db="EMBL/GenBank/DDBJ databases">
        <authorList>
            <person name="Guima S.E.S."/>
            <person name="Martins L.F."/>
            <person name="Silva A.M."/>
            <person name="Setubal J.C."/>
        </authorList>
    </citation>
    <scope>NUCLEOTIDE SEQUENCE</scope>
    <source>
        <strain evidence="3">ZC4RG45</strain>
    </source>
</reference>
<feature type="short sequence motif" description="HXTX 2" evidence="2">
    <location>
        <begin position="120"/>
        <end position="123"/>
    </location>
</feature>
<sequence length="185" mass="20622">MRLFAAVVPPPRVAEHLAAALDRYRSGDTSLRWTRVESWHLTLAFYGSCTEAQAEERGAWLRERLRGHGPVRLRLAGAGRFRGVLWAGVDGDADALHAIARAAGAEDERVVKEARRWHPHLTLARWRASRPPRVVSRVVDGLADYRGPEWVAEEVVLLNSELHPAGARYTAQARCPLTSSRPPID</sequence>
<proteinExistence type="inferred from homology"/>
<organism evidence="4">
    <name type="scientific">Thermocrispum agreste</name>
    <dbReference type="NCBI Taxonomy" id="37925"/>
    <lineage>
        <taxon>Bacteria</taxon>
        <taxon>Bacillati</taxon>
        <taxon>Actinomycetota</taxon>
        <taxon>Actinomycetes</taxon>
        <taxon>Pseudonocardiales</taxon>
        <taxon>Pseudonocardiaceae</taxon>
        <taxon>Thermocrispum</taxon>
    </lineage>
</organism>
<keyword evidence="1 2" id="KW-0378">Hydrolase</keyword>
<dbReference type="InterPro" id="IPR009097">
    <property type="entry name" value="Cyclic_Pdiesterase"/>
</dbReference>
<feature type="active site" description="Proton acceptor" evidence="2">
    <location>
        <position position="120"/>
    </location>
</feature>
<dbReference type="AlphaFoldDB" id="A0A2W4LMQ5"/>
<name>A0A2W4LMQ5_9PSEU</name>
<dbReference type="Gene3D" id="3.90.1140.10">
    <property type="entry name" value="Cyclic phosphodiesterase"/>
    <property type="match status" value="1"/>
</dbReference>
<dbReference type="EC" id="3.1.4.58" evidence="2"/>
<dbReference type="HAMAP" id="MF_01940">
    <property type="entry name" value="RNA_CPDase"/>
    <property type="match status" value="1"/>
</dbReference>
<comment type="similarity">
    <text evidence="2">Belongs to the 2H phosphoesterase superfamily. ThpR family.</text>
</comment>
<dbReference type="EMBL" id="QGUI02000109">
    <property type="protein sequence ID" value="MFO7192562.1"/>
    <property type="molecule type" value="Genomic_DNA"/>
</dbReference>
<dbReference type="Proteomes" id="UP000249324">
    <property type="component" value="Unassembled WGS sequence"/>
</dbReference>
<comment type="caution">
    <text evidence="4">The sequence shown here is derived from an EMBL/GenBank/DDBJ whole genome shotgun (WGS) entry which is preliminary data.</text>
</comment>
<dbReference type="PANTHER" id="PTHR35561:SF1">
    <property type="entry name" value="RNA 2',3'-CYCLIC PHOSPHODIESTERASE"/>
    <property type="match status" value="1"/>
</dbReference>
<dbReference type="GO" id="GO:0004113">
    <property type="term" value="F:2',3'-cyclic-nucleotide 3'-phosphodiesterase activity"/>
    <property type="evidence" value="ECO:0007669"/>
    <property type="project" value="InterPro"/>
</dbReference>
<comment type="catalytic activity">
    <reaction evidence="2">
        <text>a 3'-end 2',3'-cyclophospho-ribonucleotide-RNA + H2O = a 3'-end 2'-phospho-ribonucleotide-RNA + H(+)</text>
        <dbReference type="Rhea" id="RHEA:11828"/>
        <dbReference type="Rhea" id="RHEA-COMP:10464"/>
        <dbReference type="Rhea" id="RHEA-COMP:17353"/>
        <dbReference type="ChEBI" id="CHEBI:15377"/>
        <dbReference type="ChEBI" id="CHEBI:15378"/>
        <dbReference type="ChEBI" id="CHEBI:83064"/>
        <dbReference type="ChEBI" id="CHEBI:173113"/>
        <dbReference type="EC" id="3.1.4.58"/>
    </reaction>
</comment>
<dbReference type="NCBIfam" id="TIGR02258">
    <property type="entry name" value="2_5_ligase"/>
    <property type="match status" value="1"/>
</dbReference>
<reference evidence="4" key="1">
    <citation type="submission" date="2018-05" db="EMBL/GenBank/DDBJ databases">
        <authorList>
            <person name="Lanie J.A."/>
            <person name="Ng W.-L."/>
            <person name="Kazmierczak K.M."/>
            <person name="Andrzejewski T.M."/>
            <person name="Davidsen T.M."/>
            <person name="Wayne K.J."/>
            <person name="Tettelin H."/>
            <person name="Glass J.I."/>
            <person name="Rusch D."/>
            <person name="Podicherti R."/>
            <person name="Tsui H.-C.T."/>
            <person name="Winkler M.E."/>
        </authorList>
    </citation>
    <scope>NUCLEOTIDE SEQUENCE</scope>
    <source>
        <strain evidence="4">ZC4RG45</strain>
    </source>
</reference>
<gene>
    <name evidence="4" type="primary">thpR</name>
    <name evidence="3" type="ORF">DIU77_010010</name>
    <name evidence="4" type="ORF">DIU77_06840</name>
</gene>
<dbReference type="Pfam" id="PF13563">
    <property type="entry name" value="2_5_RNA_ligase2"/>
    <property type="match status" value="1"/>
</dbReference>
<dbReference type="InterPro" id="IPR004175">
    <property type="entry name" value="RNA_CPDase"/>
</dbReference>
<evidence type="ECO:0000256" key="1">
    <source>
        <dbReference type="ARBA" id="ARBA00022801"/>
    </source>
</evidence>
<accession>A0A2W4LMQ5</accession>
<feature type="active site" description="Proton donor" evidence="2">
    <location>
        <position position="40"/>
    </location>
</feature>
<evidence type="ECO:0000313" key="4">
    <source>
        <dbReference type="EMBL" id="PZM98963.1"/>
    </source>
</evidence>
<reference evidence="3" key="2">
    <citation type="submission" date="2018-05" db="EMBL/GenBank/DDBJ databases">
        <authorList>
            <person name="Moura L."/>
            <person name="Setubal J.C."/>
        </authorList>
    </citation>
    <scope>NUCLEOTIDE SEQUENCE</scope>
    <source>
        <strain evidence="3">ZC4RG45</strain>
    </source>
</reference>
<feature type="short sequence motif" description="HXTX 1" evidence="2">
    <location>
        <begin position="40"/>
        <end position="43"/>
    </location>
</feature>
<dbReference type="PANTHER" id="PTHR35561">
    <property type="entry name" value="RNA 2',3'-CYCLIC PHOSPHODIESTERASE"/>
    <property type="match status" value="1"/>
</dbReference>
<comment type="function">
    <text evidence="2">Hydrolyzes RNA 2',3'-cyclic phosphodiester to an RNA 2'-phosphomonoester.</text>
</comment>
<evidence type="ECO:0000313" key="3">
    <source>
        <dbReference type="EMBL" id="MFO7192562.1"/>
    </source>
</evidence>
<dbReference type="SUPFAM" id="SSF55144">
    <property type="entry name" value="LigT-like"/>
    <property type="match status" value="1"/>
</dbReference>